<accession>A0ABR2KF11</accession>
<comment type="caution">
    <text evidence="1">The sequence shown here is derived from an EMBL/GenBank/DDBJ whole genome shotgun (WGS) entry which is preliminary data.</text>
</comment>
<reference evidence="1 2" key="1">
    <citation type="submission" date="2024-04" db="EMBL/GenBank/DDBJ databases">
        <title>Tritrichomonas musculus Genome.</title>
        <authorList>
            <person name="Alves-Ferreira E."/>
            <person name="Grigg M."/>
            <person name="Lorenzi H."/>
            <person name="Galac M."/>
        </authorList>
    </citation>
    <scope>NUCLEOTIDE SEQUENCE [LARGE SCALE GENOMIC DNA]</scope>
    <source>
        <strain evidence="1 2">EAF2021</strain>
    </source>
</reference>
<dbReference type="Proteomes" id="UP001470230">
    <property type="component" value="Unassembled WGS sequence"/>
</dbReference>
<name>A0ABR2KF11_9EUKA</name>
<protein>
    <submittedName>
        <fullName evidence="1">Uncharacterized protein</fullName>
    </submittedName>
</protein>
<organism evidence="1 2">
    <name type="scientific">Tritrichomonas musculus</name>
    <dbReference type="NCBI Taxonomy" id="1915356"/>
    <lineage>
        <taxon>Eukaryota</taxon>
        <taxon>Metamonada</taxon>
        <taxon>Parabasalia</taxon>
        <taxon>Tritrichomonadida</taxon>
        <taxon>Tritrichomonadidae</taxon>
        <taxon>Tritrichomonas</taxon>
    </lineage>
</organism>
<dbReference type="EMBL" id="JAPFFF010000005">
    <property type="protein sequence ID" value="KAK8889718.1"/>
    <property type="molecule type" value="Genomic_DNA"/>
</dbReference>
<proteinExistence type="predicted"/>
<evidence type="ECO:0000313" key="2">
    <source>
        <dbReference type="Proteomes" id="UP001470230"/>
    </source>
</evidence>
<sequence length="194" mass="23199">MSSEAFVEKMKSIQNSFLEFLEDGSEAEDKYESFINLVSTQQICNEGHEFKELLQLISSIVNDHHRVGNFISKVEQVLRQFKKSIQKYLSNSKLFKIFKDNKRILLFLIEEKMMSIDESIFSIVTKDIYIKKKYCEYFQPEIKLFLTKENIEKYRDKNKSLKDDKFLENFRIKKLIIISMKNDEKEKMMIICVN</sequence>
<evidence type="ECO:0000313" key="1">
    <source>
        <dbReference type="EMBL" id="KAK8889718.1"/>
    </source>
</evidence>
<gene>
    <name evidence="1" type="ORF">M9Y10_034472</name>
</gene>
<keyword evidence="2" id="KW-1185">Reference proteome</keyword>